<feature type="region of interest" description="Disordered" evidence="7">
    <location>
        <begin position="294"/>
        <end position="315"/>
    </location>
</feature>
<accession>A0ABP9SCW3</accession>
<feature type="binding site" evidence="6">
    <location>
        <position position="81"/>
    </location>
    <ligand>
        <name>S-adenosyl-L-methionine</name>
        <dbReference type="ChEBI" id="CHEBI:59789"/>
    </ligand>
</feature>
<evidence type="ECO:0000256" key="3">
    <source>
        <dbReference type="ARBA" id="ARBA00022603"/>
    </source>
</evidence>
<dbReference type="HAMAP" id="MF_01007">
    <property type="entry name" value="16SrRNA_methyltr_H"/>
    <property type="match status" value="1"/>
</dbReference>
<dbReference type="RefSeq" id="WP_345317710.1">
    <property type="nucleotide sequence ID" value="NZ_BAABLF010000029.1"/>
</dbReference>
<evidence type="ECO:0000256" key="4">
    <source>
        <dbReference type="ARBA" id="ARBA00022679"/>
    </source>
</evidence>
<feature type="binding site" evidence="6">
    <location>
        <position position="103"/>
    </location>
    <ligand>
        <name>S-adenosyl-L-methionine</name>
        <dbReference type="ChEBI" id="CHEBI:59789"/>
    </ligand>
</feature>
<proteinExistence type="inferred from homology"/>
<dbReference type="InterPro" id="IPR029063">
    <property type="entry name" value="SAM-dependent_MTases_sf"/>
</dbReference>
<protein>
    <recommendedName>
        <fullName evidence="6">Ribosomal RNA small subunit methyltransferase H</fullName>
        <ecNumber evidence="6">2.1.1.199</ecNumber>
    </recommendedName>
    <alternativeName>
        <fullName evidence="6">16S rRNA m(4)C1402 methyltransferase</fullName>
    </alternativeName>
    <alternativeName>
        <fullName evidence="6">rRNA (cytosine-N(4)-)-methyltransferase RsmH</fullName>
    </alternativeName>
</protein>
<dbReference type="Gene3D" id="3.40.50.150">
    <property type="entry name" value="Vaccinia Virus protein VP39"/>
    <property type="match status" value="1"/>
</dbReference>
<keyword evidence="9" id="KW-1185">Reference proteome</keyword>
<organism evidence="8 9">
    <name type="scientific">Ferrimonas gelatinilytica</name>
    <dbReference type="NCBI Taxonomy" id="1255257"/>
    <lineage>
        <taxon>Bacteria</taxon>
        <taxon>Pseudomonadati</taxon>
        <taxon>Pseudomonadota</taxon>
        <taxon>Gammaproteobacteria</taxon>
        <taxon>Alteromonadales</taxon>
        <taxon>Ferrimonadaceae</taxon>
        <taxon>Ferrimonas</taxon>
    </lineage>
</organism>
<dbReference type="EMBL" id="BAABLF010000029">
    <property type="protein sequence ID" value="GAA5194349.1"/>
    <property type="molecule type" value="Genomic_DNA"/>
</dbReference>
<feature type="binding site" evidence="6">
    <location>
        <position position="55"/>
    </location>
    <ligand>
        <name>S-adenosyl-L-methionine</name>
        <dbReference type="ChEBI" id="CHEBI:59789"/>
    </ligand>
</feature>
<evidence type="ECO:0000256" key="5">
    <source>
        <dbReference type="ARBA" id="ARBA00022691"/>
    </source>
</evidence>
<evidence type="ECO:0000313" key="8">
    <source>
        <dbReference type="EMBL" id="GAA5194349.1"/>
    </source>
</evidence>
<name>A0ABP9SCW3_9GAMM</name>
<dbReference type="SUPFAM" id="SSF81799">
    <property type="entry name" value="Putative methyltransferase TM0872, insert domain"/>
    <property type="match status" value="1"/>
</dbReference>
<keyword evidence="5 6" id="KW-0949">S-adenosyl-L-methionine</keyword>
<evidence type="ECO:0000256" key="7">
    <source>
        <dbReference type="SAM" id="MobiDB-lite"/>
    </source>
</evidence>
<reference evidence="9" key="1">
    <citation type="journal article" date="2019" name="Int. J. Syst. Evol. Microbiol.">
        <title>The Global Catalogue of Microorganisms (GCM) 10K type strain sequencing project: providing services to taxonomists for standard genome sequencing and annotation.</title>
        <authorList>
            <consortium name="The Broad Institute Genomics Platform"/>
            <consortium name="The Broad Institute Genome Sequencing Center for Infectious Disease"/>
            <person name="Wu L."/>
            <person name="Ma J."/>
        </authorList>
    </citation>
    <scope>NUCLEOTIDE SEQUENCE [LARGE SCALE GENOMIC DNA]</scope>
    <source>
        <strain evidence="9">JCM 18720</strain>
    </source>
</reference>
<dbReference type="NCBIfam" id="TIGR00006">
    <property type="entry name" value="16S rRNA (cytosine(1402)-N(4))-methyltransferase RsmH"/>
    <property type="match status" value="1"/>
</dbReference>
<comment type="similarity">
    <text evidence="1 6">Belongs to the methyltransferase superfamily. RsmH family.</text>
</comment>
<dbReference type="InterPro" id="IPR023397">
    <property type="entry name" value="SAM-dep_MeTrfase_MraW_recog"/>
</dbReference>
<comment type="subcellular location">
    <subcellularLocation>
        <location evidence="6">Cytoplasm</location>
    </subcellularLocation>
</comment>
<evidence type="ECO:0000256" key="6">
    <source>
        <dbReference type="HAMAP-Rule" id="MF_01007"/>
    </source>
</evidence>
<sequence length="315" mass="34605">MTESYKHITVLLEEAVNGLNLKPDGIYIDGTFGRGGHSRHILSQLGPQGRLIGIDRDPQAIAVGERLASEDPRFSIIHGPFSGLAEYVEQLGLTGKIDGVLLDLGVSSPQLDDAERGFSFLRDGPLDMRMDNSRGETAAQWLARAEANDIAWVLKTFGEEKFSRPIARKIKEHLAEGLPMERTSHLAKLIETMTPAHKRDQGKHPATRSFQAIRIYINSELEEIESALKGAVSVLASGGRLSVISFHSLEDRLVKRFMRKQSQGADAPRGLPLTQAELDKSKVLTLVGKALKPSDSEVGDNTRARSSVLRVAEKR</sequence>
<dbReference type="PIRSF" id="PIRSF004486">
    <property type="entry name" value="MraW"/>
    <property type="match status" value="1"/>
</dbReference>
<keyword evidence="2 6" id="KW-0698">rRNA processing</keyword>
<gene>
    <name evidence="6 8" type="primary">rsmH</name>
    <name evidence="8" type="ORF">GCM10025772_27130</name>
</gene>
<dbReference type="InterPro" id="IPR002903">
    <property type="entry name" value="RsmH"/>
</dbReference>
<dbReference type="Pfam" id="PF01795">
    <property type="entry name" value="Methyltransf_5"/>
    <property type="match status" value="1"/>
</dbReference>
<comment type="function">
    <text evidence="6">Specifically methylates the N4 position of cytidine in position 1402 (C1402) of 16S rRNA.</text>
</comment>
<keyword evidence="3 6" id="KW-0489">Methyltransferase</keyword>
<evidence type="ECO:0000313" key="9">
    <source>
        <dbReference type="Proteomes" id="UP001501600"/>
    </source>
</evidence>
<dbReference type="Gene3D" id="1.10.150.170">
    <property type="entry name" value="Putative methyltransferase TM0872, insert domain"/>
    <property type="match status" value="1"/>
</dbReference>
<evidence type="ECO:0000256" key="2">
    <source>
        <dbReference type="ARBA" id="ARBA00022552"/>
    </source>
</evidence>
<keyword evidence="6" id="KW-0963">Cytoplasm</keyword>
<dbReference type="PANTHER" id="PTHR11265:SF0">
    <property type="entry name" value="12S RRNA N4-METHYLCYTIDINE METHYLTRANSFERASE"/>
    <property type="match status" value="1"/>
</dbReference>
<feature type="compositionally biased region" description="Basic and acidic residues" evidence="7">
    <location>
        <begin position="294"/>
        <end position="303"/>
    </location>
</feature>
<feature type="binding site" evidence="6">
    <location>
        <begin position="35"/>
        <end position="37"/>
    </location>
    <ligand>
        <name>S-adenosyl-L-methionine</name>
        <dbReference type="ChEBI" id="CHEBI:59789"/>
    </ligand>
</feature>
<dbReference type="EC" id="2.1.1.199" evidence="6"/>
<feature type="binding site" evidence="6">
    <location>
        <position position="110"/>
    </location>
    <ligand>
        <name>S-adenosyl-L-methionine</name>
        <dbReference type="ChEBI" id="CHEBI:59789"/>
    </ligand>
</feature>
<dbReference type="SUPFAM" id="SSF53335">
    <property type="entry name" value="S-adenosyl-L-methionine-dependent methyltransferases"/>
    <property type="match status" value="1"/>
</dbReference>
<comment type="caution">
    <text evidence="8">The sequence shown here is derived from an EMBL/GenBank/DDBJ whole genome shotgun (WGS) entry which is preliminary data.</text>
</comment>
<dbReference type="PANTHER" id="PTHR11265">
    <property type="entry name" value="S-ADENOSYL-METHYLTRANSFERASE MRAW"/>
    <property type="match status" value="1"/>
</dbReference>
<evidence type="ECO:0000256" key="1">
    <source>
        <dbReference type="ARBA" id="ARBA00010396"/>
    </source>
</evidence>
<comment type="catalytic activity">
    <reaction evidence="6">
        <text>cytidine(1402) in 16S rRNA + S-adenosyl-L-methionine = N(4)-methylcytidine(1402) in 16S rRNA + S-adenosyl-L-homocysteine + H(+)</text>
        <dbReference type="Rhea" id="RHEA:42928"/>
        <dbReference type="Rhea" id="RHEA-COMP:10286"/>
        <dbReference type="Rhea" id="RHEA-COMP:10287"/>
        <dbReference type="ChEBI" id="CHEBI:15378"/>
        <dbReference type="ChEBI" id="CHEBI:57856"/>
        <dbReference type="ChEBI" id="CHEBI:59789"/>
        <dbReference type="ChEBI" id="CHEBI:74506"/>
        <dbReference type="ChEBI" id="CHEBI:82748"/>
        <dbReference type="EC" id="2.1.1.199"/>
    </reaction>
</comment>
<dbReference type="Proteomes" id="UP001501600">
    <property type="component" value="Unassembled WGS sequence"/>
</dbReference>
<keyword evidence="4 6" id="KW-0808">Transferase</keyword>